<comment type="caution">
    <text evidence="1">The sequence shown here is derived from an EMBL/GenBank/DDBJ whole genome shotgun (WGS) entry which is preliminary data.</text>
</comment>
<evidence type="ECO:0000313" key="1">
    <source>
        <dbReference type="EMBL" id="EPN65215.1"/>
    </source>
</evidence>
<name>A0A656K171_PSESF</name>
<sequence>MPGFLSTVDSGDAHREACLRALALYGHRS</sequence>
<organism evidence="1 2">
    <name type="scientific">Pseudomonas syringae pv. actinidiae ICMP 19096</name>
    <dbReference type="NCBI Taxonomy" id="1194405"/>
    <lineage>
        <taxon>Bacteria</taxon>
        <taxon>Pseudomonadati</taxon>
        <taxon>Pseudomonadota</taxon>
        <taxon>Gammaproteobacteria</taxon>
        <taxon>Pseudomonadales</taxon>
        <taxon>Pseudomonadaceae</taxon>
        <taxon>Pseudomonas</taxon>
        <taxon>Pseudomonas syringae</taxon>
    </lineage>
</organism>
<accession>A0A656K171</accession>
<evidence type="ECO:0000313" key="2">
    <source>
        <dbReference type="Proteomes" id="UP000018849"/>
    </source>
</evidence>
<dbReference type="AlphaFoldDB" id="A0A656K171"/>
<dbReference type="EMBL" id="AOKF01000748">
    <property type="protein sequence ID" value="EPN65215.1"/>
    <property type="molecule type" value="Genomic_DNA"/>
</dbReference>
<proteinExistence type="predicted"/>
<protein>
    <submittedName>
        <fullName evidence="1">Uncharacterized protein</fullName>
    </submittedName>
</protein>
<gene>
    <name evidence="1" type="ORF">A245_09111</name>
</gene>
<reference evidence="1 2" key="1">
    <citation type="journal article" date="2013" name="PLoS Pathog.">
        <title>Genomic analysis of the Kiwifruit pathogen Pseudomonas syringae pv. actinidiae provides insight into the origins of an emergent plant disease.</title>
        <authorList>
            <person name="McCann H.C."/>
            <person name="Rikkerink E.H."/>
            <person name="Bertels F."/>
            <person name="Fiers M."/>
            <person name="Lu A."/>
            <person name="Rees-George J."/>
            <person name="Andersen M.T."/>
            <person name="Gleave A.P."/>
            <person name="Haubold B."/>
            <person name="Wohlers M.W."/>
            <person name="Guttman D.S."/>
            <person name="Wang P.W."/>
            <person name="Straub C."/>
            <person name="Vanneste J.L."/>
            <person name="Rainey P.B."/>
            <person name="Templeton M.D."/>
        </authorList>
    </citation>
    <scope>NUCLEOTIDE SEQUENCE [LARGE SCALE GENOMIC DNA]</scope>
    <source>
        <strain evidence="1 2">ICMP 19096</strain>
    </source>
</reference>
<dbReference type="Proteomes" id="UP000018849">
    <property type="component" value="Unassembled WGS sequence"/>
</dbReference>